<dbReference type="Proteomes" id="UP000235023">
    <property type="component" value="Unassembled WGS sequence"/>
</dbReference>
<feature type="region of interest" description="Disordered" evidence="2">
    <location>
        <begin position="363"/>
        <end position="405"/>
    </location>
</feature>
<feature type="region of interest" description="Disordered" evidence="2">
    <location>
        <begin position="272"/>
        <end position="302"/>
    </location>
</feature>
<feature type="compositionally biased region" description="Low complexity" evidence="2">
    <location>
        <begin position="561"/>
        <end position="571"/>
    </location>
</feature>
<dbReference type="InterPro" id="IPR051213">
    <property type="entry name" value="START_lipid_transfer"/>
</dbReference>
<organism evidence="4 5">
    <name type="scientific">Aspergillus taichungensis</name>
    <dbReference type="NCBI Taxonomy" id="482145"/>
    <lineage>
        <taxon>Eukaryota</taxon>
        <taxon>Fungi</taxon>
        <taxon>Dikarya</taxon>
        <taxon>Ascomycota</taxon>
        <taxon>Pezizomycotina</taxon>
        <taxon>Eurotiomycetes</taxon>
        <taxon>Eurotiomycetidae</taxon>
        <taxon>Eurotiales</taxon>
        <taxon>Aspergillaceae</taxon>
        <taxon>Aspergillus</taxon>
        <taxon>Aspergillus subgen. Circumdati</taxon>
    </lineage>
</organism>
<reference evidence="5" key="1">
    <citation type="submission" date="2017-12" db="EMBL/GenBank/DDBJ databases">
        <authorList>
            <consortium name="DOE Joint Genome Institute"/>
            <person name="Mondo S.J."/>
            <person name="Kjaerbolling I."/>
            <person name="Vesth T.C."/>
            <person name="Frisvad J.C."/>
            <person name="Nybo J.L."/>
            <person name="Theobald S."/>
            <person name="Kuo A."/>
            <person name="Bowyer P."/>
            <person name="Matsuda Y."/>
            <person name="Lyhne E.K."/>
            <person name="Kogle M.E."/>
            <person name="Clum A."/>
            <person name="Lipzen A."/>
            <person name="Salamov A."/>
            <person name="Ngan C.Y."/>
            <person name="Daum C."/>
            <person name="Chiniquy J."/>
            <person name="Barry K."/>
            <person name="LaButti K."/>
            <person name="Haridas S."/>
            <person name="Simmons B.A."/>
            <person name="Magnuson J.K."/>
            <person name="Mortensen U.H."/>
            <person name="Larsen T.O."/>
            <person name="Grigoriev I.V."/>
            <person name="Baker S.E."/>
            <person name="Andersen M.R."/>
            <person name="Nordberg H.P."/>
            <person name="Cantor M.N."/>
            <person name="Hua S.X."/>
        </authorList>
    </citation>
    <scope>NUCLEOTIDE SEQUENCE [LARGE SCALE GENOMIC DNA]</scope>
    <source>
        <strain evidence="5">IBT 19404</strain>
    </source>
</reference>
<feature type="compositionally biased region" description="Polar residues" evidence="2">
    <location>
        <begin position="71"/>
        <end position="80"/>
    </location>
</feature>
<evidence type="ECO:0000313" key="5">
    <source>
        <dbReference type="Proteomes" id="UP000235023"/>
    </source>
</evidence>
<dbReference type="InterPro" id="IPR024500">
    <property type="entry name" value="DUF3074"/>
</dbReference>
<dbReference type="OrthoDB" id="5403181at2759"/>
<feature type="compositionally biased region" description="Basic and acidic residues" evidence="2">
    <location>
        <begin position="572"/>
        <end position="582"/>
    </location>
</feature>
<evidence type="ECO:0000313" key="4">
    <source>
        <dbReference type="EMBL" id="PLN80838.1"/>
    </source>
</evidence>
<feature type="region of interest" description="Disordered" evidence="2">
    <location>
        <begin position="561"/>
        <end position="647"/>
    </location>
</feature>
<feature type="coiled-coil region" evidence="1">
    <location>
        <begin position="695"/>
        <end position="722"/>
    </location>
</feature>
<feature type="region of interest" description="Disordered" evidence="2">
    <location>
        <begin position="44"/>
        <end position="82"/>
    </location>
</feature>
<feature type="compositionally biased region" description="Basic and acidic residues" evidence="2">
    <location>
        <begin position="529"/>
        <end position="544"/>
    </location>
</feature>
<dbReference type="PANTHER" id="PTHR19308:SF14">
    <property type="entry name" value="START DOMAIN-CONTAINING PROTEIN"/>
    <property type="match status" value="1"/>
</dbReference>
<feature type="compositionally biased region" description="Basic and acidic residues" evidence="2">
    <location>
        <begin position="633"/>
        <end position="643"/>
    </location>
</feature>
<dbReference type="Pfam" id="PF11274">
    <property type="entry name" value="DUF3074"/>
    <property type="match status" value="1"/>
</dbReference>
<feature type="region of interest" description="Disordered" evidence="2">
    <location>
        <begin position="443"/>
        <end position="544"/>
    </location>
</feature>
<feature type="compositionally biased region" description="Polar residues" evidence="2">
    <location>
        <begin position="445"/>
        <end position="456"/>
    </location>
</feature>
<proteinExistence type="predicted"/>
<feature type="region of interest" description="Disordered" evidence="2">
    <location>
        <begin position="672"/>
        <end position="695"/>
    </location>
</feature>
<dbReference type="SUPFAM" id="SSF55961">
    <property type="entry name" value="Bet v1-like"/>
    <property type="match status" value="1"/>
</dbReference>
<protein>
    <recommendedName>
        <fullName evidence="3">DUF3074 domain-containing protein</fullName>
    </recommendedName>
</protein>
<dbReference type="AlphaFoldDB" id="A0A2J5HU49"/>
<evidence type="ECO:0000256" key="1">
    <source>
        <dbReference type="SAM" id="Coils"/>
    </source>
</evidence>
<dbReference type="InterPro" id="IPR023393">
    <property type="entry name" value="START-like_dom_sf"/>
</dbReference>
<sequence length="744" mass="80886">MPTLHEALQCLSATTWDSVPTDPDALRAYMDDISTKARLIVDSVPEQPPHSPSDKEHPPYPPHPSSPTAPQITPSPTRLNTADDPALQALHQEWGKPIKVSSTRDNPLDIPVYKLSGADGRGSWFGRRSIHEGLPFARWQEKLSSEMLVTLAANEERLADGKAADQAVRGIGAEKRVEQVEVRRHGGGEVMGHVNVFHVSAQFPRPTTPRDFVALILDWEVSSNGAPGGRNWMMVSRPCLHPEVPDRSGFIRGEYESVEFIREVVVPGRGTGVNGVESGDGLASTSTSAEGGRGRSPGEIAINAKDGGQDADGAYEEANPVEWIMVTRSDPGGNIPRWMVEKGTPKSICSDAAKFIDWACREPDSTAGESTTNNMRKATGPSRRGSQHTAGVERDTDSDDSDTSDLEHIEHHGLIASFAYLLNSGVERYAPQAVLDYLPQHSRHSSTLSRPGSSISHHSDGAFKTPSARSTTDVNDTTAAADAKSQASQSKASSSASATSGLVTPILEAGDHNIPPAELMKKDKKSKVSSHEKQLVKLAQQKRDVENQLDRVRADIQSLNTNAATTSATPPLRDEVSKRDKASTAALAAAGGDAAMSDQASSSAASSMPPPRPPSSQSETRSKKEGKSKKKDKKDTSPEEVRIKKVAPKLFHDESKLLKQLAKIEKSQMKEASKVEARLKKNAVNEEKSRSRTENDYLRHENEHLRREIDRLRGERKQWLDLIGTLQDDNAQLAKRGSGDKVRD</sequence>
<evidence type="ECO:0000259" key="3">
    <source>
        <dbReference type="Pfam" id="PF11274"/>
    </source>
</evidence>
<keyword evidence="1" id="KW-0175">Coiled coil</keyword>
<feature type="compositionally biased region" description="Polar residues" evidence="2">
    <location>
        <begin position="367"/>
        <end position="376"/>
    </location>
</feature>
<feature type="compositionally biased region" description="Low complexity" evidence="2">
    <location>
        <begin position="471"/>
        <end position="500"/>
    </location>
</feature>
<keyword evidence="5" id="KW-1185">Reference proteome</keyword>
<gene>
    <name evidence="4" type="ORF">BDW42DRAFT_105995</name>
</gene>
<dbReference type="PANTHER" id="PTHR19308">
    <property type="entry name" value="PHOSPHATIDYLCHOLINE TRANSFER PROTEIN"/>
    <property type="match status" value="1"/>
</dbReference>
<evidence type="ECO:0000256" key="2">
    <source>
        <dbReference type="SAM" id="MobiDB-lite"/>
    </source>
</evidence>
<accession>A0A2J5HU49</accession>
<dbReference type="Gene3D" id="3.30.530.20">
    <property type="match status" value="1"/>
</dbReference>
<name>A0A2J5HU49_9EURO</name>
<feature type="compositionally biased region" description="Low complexity" evidence="2">
    <location>
        <begin position="583"/>
        <end position="607"/>
    </location>
</feature>
<feature type="domain" description="DUF3074" evidence="3">
    <location>
        <begin position="124"/>
        <end position="359"/>
    </location>
</feature>
<dbReference type="EMBL" id="KZ559543">
    <property type="protein sequence ID" value="PLN80838.1"/>
    <property type="molecule type" value="Genomic_DNA"/>
</dbReference>